<keyword evidence="3" id="KW-1185">Reference proteome</keyword>
<dbReference type="EMBL" id="MU069991">
    <property type="protein sequence ID" value="KAF5830957.1"/>
    <property type="molecule type" value="Genomic_DNA"/>
</dbReference>
<dbReference type="Proteomes" id="UP000815325">
    <property type="component" value="Unassembled WGS sequence"/>
</dbReference>
<proteinExistence type="predicted"/>
<evidence type="ECO:0000313" key="2">
    <source>
        <dbReference type="EMBL" id="KAF5830957.1"/>
    </source>
</evidence>
<accession>A0ABQ7G8L5</accession>
<gene>
    <name evidence="2" type="ORF">DUNSADRAFT_13814</name>
</gene>
<evidence type="ECO:0000256" key="1">
    <source>
        <dbReference type="SAM" id="MobiDB-lite"/>
    </source>
</evidence>
<organism evidence="2 3">
    <name type="scientific">Dunaliella salina</name>
    <name type="common">Green alga</name>
    <name type="synonym">Protococcus salinus</name>
    <dbReference type="NCBI Taxonomy" id="3046"/>
    <lineage>
        <taxon>Eukaryota</taxon>
        <taxon>Viridiplantae</taxon>
        <taxon>Chlorophyta</taxon>
        <taxon>core chlorophytes</taxon>
        <taxon>Chlorophyceae</taxon>
        <taxon>CS clade</taxon>
        <taxon>Chlamydomonadales</taxon>
        <taxon>Dunaliellaceae</taxon>
        <taxon>Dunaliella</taxon>
    </lineage>
</organism>
<evidence type="ECO:0008006" key="4">
    <source>
        <dbReference type="Google" id="ProtNLM"/>
    </source>
</evidence>
<comment type="caution">
    <text evidence="2">The sequence shown here is derived from an EMBL/GenBank/DDBJ whole genome shotgun (WGS) entry which is preliminary data.</text>
</comment>
<evidence type="ECO:0000313" key="3">
    <source>
        <dbReference type="Proteomes" id="UP000815325"/>
    </source>
</evidence>
<name>A0ABQ7G8L5_DUNSA</name>
<protein>
    <recommendedName>
        <fullName evidence="4">Encoded protein</fullName>
    </recommendedName>
</protein>
<feature type="region of interest" description="Disordered" evidence="1">
    <location>
        <begin position="1"/>
        <end position="29"/>
    </location>
</feature>
<reference evidence="2" key="1">
    <citation type="submission" date="2017-08" db="EMBL/GenBank/DDBJ databases">
        <authorList>
            <person name="Polle J.E."/>
            <person name="Barry K."/>
            <person name="Cushman J."/>
            <person name="Schmutz J."/>
            <person name="Tran D."/>
            <person name="Hathwaick L.T."/>
            <person name="Yim W.C."/>
            <person name="Jenkins J."/>
            <person name="Mckie-Krisberg Z.M."/>
            <person name="Prochnik S."/>
            <person name="Lindquist E."/>
            <person name="Dockter R.B."/>
            <person name="Adam C."/>
            <person name="Molina H."/>
            <person name="Bunkerborg J."/>
            <person name="Jin E."/>
            <person name="Buchheim M."/>
            <person name="Magnuson J."/>
        </authorList>
    </citation>
    <scope>NUCLEOTIDE SEQUENCE</scope>
    <source>
        <strain evidence="2">CCAP 19/18</strain>
    </source>
</reference>
<sequence length="191" mass="21635">MLQANSASRRPSKQEPQAMPAAKRRGVKARRMQKVDQLGALVLATAAIVWALPKRQQHMGRMLSPLPLLLLQLLLCMLRVRAQRTAAVMSVEVTVVCRTQTDRREQVVPQQGQLLAMVVSAESRGHPQQPQHLHLAPHMQLWWERPWQQNKTGFLLSRWGAPEIACFLLILHACFDACTHTTPLLHSQRIS</sequence>